<feature type="transmembrane region" description="Helical" evidence="1">
    <location>
        <begin position="78"/>
        <end position="103"/>
    </location>
</feature>
<organism evidence="3 4">
    <name type="scientific">Hydrogenibacillus schlegelii</name>
    <name type="common">Bacillus schlegelii</name>
    <dbReference type="NCBI Taxonomy" id="1484"/>
    <lineage>
        <taxon>Bacteria</taxon>
        <taxon>Bacillati</taxon>
        <taxon>Bacillota</taxon>
        <taxon>Bacilli</taxon>
        <taxon>Bacillales</taxon>
        <taxon>Bacillales Family X. Incertae Sedis</taxon>
        <taxon>Hydrogenibacillus</taxon>
    </lineage>
</organism>
<dbReference type="OrthoDB" id="121140at2"/>
<sequence length="236" mass="25858">MIAGTFFVMLAMDKFSYCLAKGATTVLGRVLSGGFEAWANRFWPLLGAFLLFTALVLIPAEIILVYERNLYGADAPGLWSNVVSVLLTAILSRGYYLTFLRAVRGERPQVGEVLAYPLDFWKYLAAGLLYGAVVAVGFLLLILPGLYLLVRLSFFPYAIADGLGPLEALSKSWQLTKGQFWGILGLFFVQFLVLVAGFIALLIGILPAATLATAFQANYYARLAETPPIEEKVSRP</sequence>
<feature type="transmembrane region" description="Helical" evidence="1">
    <location>
        <begin position="180"/>
        <end position="206"/>
    </location>
</feature>
<comment type="caution">
    <text evidence="3">The sequence shown here is derived from an EMBL/GenBank/DDBJ whole genome shotgun (WGS) entry which is preliminary data.</text>
</comment>
<dbReference type="InterPro" id="IPR010380">
    <property type="entry name" value="DUF975"/>
</dbReference>
<accession>A0A179ITJ5</accession>
<keyword evidence="1" id="KW-0812">Transmembrane</keyword>
<dbReference type="Pfam" id="PF10110">
    <property type="entry name" value="GPDPase_memb"/>
    <property type="match status" value="1"/>
</dbReference>
<dbReference type="PANTHER" id="PTHR40076:SF1">
    <property type="entry name" value="MEMBRANE PROTEIN"/>
    <property type="match status" value="1"/>
</dbReference>
<proteinExistence type="predicted"/>
<dbReference type="PANTHER" id="PTHR40076">
    <property type="entry name" value="MEMBRANE PROTEIN-RELATED"/>
    <property type="match status" value="1"/>
</dbReference>
<dbReference type="STRING" id="1484.SA87_11790"/>
<name>A0A179ITJ5_HYDSH</name>
<reference evidence="3 4" key="1">
    <citation type="submission" date="2015-09" db="EMBL/GenBank/DDBJ databases">
        <title>Draft genome sequence of Hydrogenibacillus schlegelii DSM 2000.</title>
        <authorList>
            <person name="Hemp J."/>
        </authorList>
    </citation>
    <scope>NUCLEOTIDE SEQUENCE [LARGE SCALE GENOMIC DNA]</scope>
    <source>
        <strain evidence="3 4">MA 48</strain>
    </source>
</reference>
<evidence type="ECO:0000256" key="1">
    <source>
        <dbReference type="SAM" id="Phobius"/>
    </source>
</evidence>
<evidence type="ECO:0000313" key="3">
    <source>
        <dbReference type="EMBL" id="OAR05553.1"/>
    </source>
</evidence>
<keyword evidence="1" id="KW-1133">Transmembrane helix</keyword>
<evidence type="ECO:0000259" key="2">
    <source>
        <dbReference type="Pfam" id="PF10110"/>
    </source>
</evidence>
<evidence type="ECO:0000313" key="4">
    <source>
        <dbReference type="Proteomes" id="UP000243024"/>
    </source>
</evidence>
<dbReference type="AlphaFoldDB" id="A0A179ITJ5"/>
<gene>
    <name evidence="3" type="ORF">SA87_11790</name>
</gene>
<dbReference type="Proteomes" id="UP000243024">
    <property type="component" value="Unassembled WGS sequence"/>
</dbReference>
<protein>
    <recommendedName>
        <fullName evidence="2">Glycerophosphoryl diester phosphodiesterase membrane domain-containing protein</fullName>
    </recommendedName>
</protein>
<dbReference type="EMBL" id="JXBB01000001">
    <property type="protein sequence ID" value="OAR05553.1"/>
    <property type="molecule type" value="Genomic_DNA"/>
</dbReference>
<feature type="domain" description="Glycerophosphoryl diester phosphodiesterase membrane" evidence="2">
    <location>
        <begin position="134"/>
        <end position="216"/>
    </location>
</feature>
<dbReference type="InterPro" id="IPR018476">
    <property type="entry name" value="GlyceroP-diester-Pdiesterase_M"/>
</dbReference>
<keyword evidence="4" id="KW-1185">Reference proteome</keyword>
<feature type="transmembrane region" description="Helical" evidence="1">
    <location>
        <begin position="44"/>
        <end position="66"/>
    </location>
</feature>
<feature type="transmembrane region" description="Helical" evidence="1">
    <location>
        <begin position="123"/>
        <end position="150"/>
    </location>
</feature>
<keyword evidence="1" id="KW-0472">Membrane</keyword>